<evidence type="ECO:0000256" key="5">
    <source>
        <dbReference type="SAM" id="SignalP"/>
    </source>
</evidence>
<dbReference type="Pfam" id="PF00413">
    <property type="entry name" value="Peptidase_M10"/>
    <property type="match status" value="1"/>
</dbReference>
<dbReference type="SMART" id="SM00235">
    <property type="entry name" value="ZnMc"/>
    <property type="match status" value="1"/>
</dbReference>
<dbReference type="RefSeq" id="WP_151141795.1">
    <property type="nucleotide sequence ID" value="NZ_WAGX01000004.1"/>
</dbReference>
<reference evidence="7 8" key="1">
    <citation type="submission" date="2019-09" db="EMBL/GenBank/DDBJ databases">
        <authorList>
            <person name="Valk L.C."/>
        </authorList>
    </citation>
    <scope>NUCLEOTIDE SEQUENCE [LARGE SCALE GENOMIC DNA]</scope>
    <source>
        <strain evidence="7">GalUA</strain>
    </source>
</reference>
<dbReference type="EMBL" id="WAGX01000004">
    <property type="protein sequence ID" value="KAB1439369.1"/>
    <property type="molecule type" value="Genomic_DNA"/>
</dbReference>
<organism evidence="7 8">
    <name type="scientific">Candidatus Galacturonatibacter soehngenii</name>
    <dbReference type="NCBI Taxonomy" id="2307010"/>
    <lineage>
        <taxon>Bacteria</taxon>
        <taxon>Bacillati</taxon>
        <taxon>Bacillota</taxon>
        <taxon>Clostridia</taxon>
        <taxon>Lachnospirales</taxon>
        <taxon>Lachnospiraceae</taxon>
        <taxon>Candidatus Galacturonatibacter</taxon>
    </lineage>
</organism>
<reference evidence="7 8" key="2">
    <citation type="submission" date="2020-02" db="EMBL/GenBank/DDBJ databases">
        <title>Candidatus Galacturonibacter soehngenii shows hetero-acetogenic catabolism of galacturonic acid but lacks a canonical carbon monoxide dehydrogenase/acetyl-CoA synthase complex.</title>
        <authorList>
            <person name="Diender M."/>
            <person name="Stouten G.R."/>
            <person name="Petersen J.F."/>
            <person name="Nielsen P.H."/>
            <person name="Dueholm M.S."/>
            <person name="Pronk J.T."/>
            <person name="Van Loosdrecht M.C.M."/>
        </authorList>
    </citation>
    <scope>NUCLEOTIDE SEQUENCE [LARGE SCALE GENOMIC DNA]</scope>
    <source>
        <strain evidence="7">GalUA</strain>
    </source>
</reference>
<feature type="signal peptide" evidence="5">
    <location>
        <begin position="1"/>
        <end position="24"/>
    </location>
</feature>
<sequence length="192" mass="21440">MRVRKRFFILAVMVAIVFTSTASAKSLGYRWSNKYSTIYFYCGFNSVWTNAIQAGMNSWNSVKEISTSKTIVPMYVTTSSSKNKIYTTSNQTWIAKMIPTYSGSNLSKADVAFNNGDYTFSVGAAANKYDIQSIAVHEFGHAIGLAHCHEIGKKCSSSSCSQNIMQPTSKVNNIRRGLTSYDKESKQVEYYN</sequence>
<dbReference type="GO" id="GO:0006508">
    <property type="term" value="P:proteolysis"/>
    <property type="evidence" value="ECO:0007669"/>
    <property type="project" value="UniProtKB-KW"/>
</dbReference>
<dbReference type="InterPro" id="IPR024079">
    <property type="entry name" value="MetalloPept_cat_dom_sf"/>
</dbReference>
<feature type="domain" description="Peptidase metallopeptidase" evidence="6">
    <location>
        <begin position="27"/>
        <end position="180"/>
    </location>
</feature>
<evidence type="ECO:0000313" key="8">
    <source>
        <dbReference type="Proteomes" id="UP000461768"/>
    </source>
</evidence>
<feature type="chain" id="PRO_5031058920" evidence="5">
    <location>
        <begin position="25"/>
        <end position="192"/>
    </location>
</feature>
<keyword evidence="5" id="KW-0732">Signal</keyword>
<dbReference type="SUPFAM" id="SSF55486">
    <property type="entry name" value="Metalloproteases ('zincins'), catalytic domain"/>
    <property type="match status" value="1"/>
</dbReference>
<gene>
    <name evidence="7" type="ORF">F7O84_02935</name>
</gene>
<dbReference type="AlphaFoldDB" id="A0A7V7QLL2"/>
<comment type="caution">
    <text evidence="7">The sequence shown here is derived from an EMBL/GenBank/DDBJ whole genome shotgun (WGS) entry which is preliminary data.</text>
</comment>
<evidence type="ECO:0000256" key="1">
    <source>
        <dbReference type="ARBA" id="ARBA00022670"/>
    </source>
</evidence>
<dbReference type="OrthoDB" id="2148705at2"/>
<protein>
    <submittedName>
        <fullName evidence="7">Matrixin family metalloprotease</fullName>
    </submittedName>
</protein>
<evidence type="ECO:0000256" key="2">
    <source>
        <dbReference type="ARBA" id="ARBA00022723"/>
    </source>
</evidence>
<dbReference type="GO" id="GO:0031012">
    <property type="term" value="C:extracellular matrix"/>
    <property type="evidence" value="ECO:0007669"/>
    <property type="project" value="InterPro"/>
</dbReference>
<name>A0A7V7QLL2_9FIRM</name>
<dbReference type="GO" id="GO:0004222">
    <property type="term" value="F:metalloendopeptidase activity"/>
    <property type="evidence" value="ECO:0007669"/>
    <property type="project" value="InterPro"/>
</dbReference>
<accession>A0A7V7QLL2</accession>
<dbReference type="Gene3D" id="3.40.390.10">
    <property type="entry name" value="Collagenase (Catalytic Domain)"/>
    <property type="match status" value="1"/>
</dbReference>
<proteinExistence type="predicted"/>
<evidence type="ECO:0000313" key="7">
    <source>
        <dbReference type="EMBL" id="KAB1439369.1"/>
    </source>
</evidence>
<dbReference type="Proteomes" id="UP000461768">
    <property type="component" value="Unassembled WGS sequence"/>
</dbReference>
<keyword evidence="3" id="KW-0378">Hydrolase</keyword>
<keyword evidence="8" id="KW-1185">Reference proteome</keyword>
<keyword evidence="1 7" id="KW-0645">Protease</keyword>
<keyword evidence="7" id="KW-0482">Metalloprotease</keyword>
<dbReference type="GO" id="GO:0008270">
    <property type="term" value="F:zinc ion binding"/>
    <property type="evidence" value="ECO:0007669"/>
    <property type="project" value="InterPro"/>
</dbReference>
<evidence type="ECO:0000259" key="6">
    <source>
        <dbReference type="SMART" id="SM00235"/>
    </source>
</evidence>
<keyword evidence="4" id="KW-0862">Zinc</keyword>
<dbReference type="InterPro" id="IPR006026">
    <property type="entry name" value="Peptidase_Metallo"/>
</dbReference>
<evidence type="ECO:0000256" key="3">
    <source>
        <dbReference type="ARBA" id="ARBA00022801"/>
    </source>
</evidence>
<dbReference type="InterPro" id="IPR001818">
    <property type="entry name" value="Pept_M10_metallopeptidase"/>
</dbReference>
<evidence type="ECO:0000256" key="4">
    <source>
        <dbReference type="ARBA" id="ARBA00022833"/>
    </source>
</evidence>
<keyword evidence="2" id="KW-0479">Metal-binding</keyword>